<dbReference type="InterPro" id="IPR025241">
    <property type="entry name" value="DUF4190"/>
</dbReference>
<accession>A0ABY9ILP8</accession>
<keyword evidence="2" id="KW-0472">Membrane</keyword>
<dbReference type="RefSeq" id="WP_306071832.1">
    <property type="nucleotide sequence ID" value="NZ_CP120988.1"/>
</dbReference>
<evidence type="ECO:0000313" key="4">
    <source>
        <dbReference type="EMBL" id="WLQ56035.1"/>
    </source>
</evidence>
<sequence length="266" mass="26976">MSDSSERPADGSAPRDPWAPPDAKVPLAKNTGDTRPQTDEGTGNPGPPPVHDHQTVTSMPNSGTGPIPTAGFGPPGQGQPAGPWQDPGAVPPPPVGPNGPGQAAPPPAGQYGYPAPPQSQYGYPAPSQSQYGYPAPPAPQYGGYPGYGGQPAWGAGPSNGMGTASMVLGILAVCLFCIYGIPSLILGTLALIFGIIGRKRASRGEADNAGQALAGLILGSIGIAIGVIIIGGLIWLFATHADEFDDDTSYNDDNTYGTSLVIEDAR</sequence>
<keyword evidence="5" id="KW-1185">Reference proteome</keyword>
<evidence type="ECO:0000259" key="3">
    <source>
        <dbReference type="Pfam" id="PF13828"/>
    </source>
</evidence>
<keyword evidence="2" id="KW-1133">Transmembrane helix</keyword>
<gene>
    <name evidence="4" type="ORF">P8A19_11510</name>
</gene>
<feature type="transmembrane region" description="Helical" evidence="2">
    <location>
        <begin position="213"/>
        <end position="238"/>
    </location>
</feature>
<dbReference type="Pfam" id="PF13828">
    <property type="entry name" value="DUF4190"/>
    <property type="match status" value="1"/>
</dbReference>
<keyword evidence="2" id="KW-0812">Transmembrane</keyword>
<feature type="transmembrane region" description="Helical" evidence="2">
    <location>
        <begin position="166"/>
        <end position="193"/>
    </location>
</feature>
<reference evidence="4 5" key="1">
    <citation type="submission" date="2023-03" db="EMBL/GenBank/DDBJ databases">
        <title>Isolation and description of six Streptomyces strains from soil environments, able to metabolize different microbial glucans.</title>
        <authorList>
            <person name="Widen T."/>
            <person name="Larsbrink J."/>
        </authorList>
    </citation>
    <scope>NUCLEOTIDE SEQUENCE [LARGE SCALE GENOMIC DNA]</scope>
    <source>
        <strain evidence="4 5">Alt2</strain>
    </source>
</reference>
<feature type="compositionally biased region" description="Low complexity" evidence="1">
    <location>
        <begin position="68"/>
        <end position="88"/>
    </location>
</feature>
<feature type="compositionally biased region" description="Polar residues" evidence="1">
    <location>
        <begin position="55"/>
        <end position="64"/>
    </location>
</feature>
<feature type="domain" description="DUF4190" evidence="3">
    <location>
        <begin position="161"/>
        <end position="228"/>
    </location>
</feature>
<name>A0ABY9ILP8_9ACTN</name>
<dbReference type="EMBL" id="CP120988">
    <property type="protein sequence ID" value="WLQ56035.1"/>
    <property type="molecule type" value="Genomic_DNA"/>
</dbReference>
<evidence type="ECO:0000256" key="2">
    <source>
        <dbReference type="SAM" id="Phobius"/>
    </source>
</evidence>
<feature type="compositionally biased region" description="Polar residues" evidence="1">
    <location>
        <begin position="118"/>
        <end position="129"/>
    </location>
</feature>
<evidence type="ECO:0000313" key="5">
    <source>
        <dbReference type="Proteomes" id="UP001235744"/>
    </source>
</evidence>
<protein>
    <submittedName>
        <fullName evidence="4">DUF4190 domain-containing protein</fullName>
    </submittedName>
</protein>
<feature type="compositionally biased region" description="Polar residues" evidence="1">
    <location>
        <begin position="31"/>
        <end position="41"/>
    </location>
</feature>
<feature type="region of interest" description="Disordered" evidence="1">
    <location>
        <begin position="1"/>
        <end position="134"/>
    </location>
</feature>
<evidence type="ECO:0000256" key="1">
    <source>
        <dbReference type="SAM" id="MobiDB-lite"/>
    </source>
</evidence>
<dbReference type="Proteomes" id="UP001235744">
    <property type="component" value="Chromosome"/>
</dbReference>
<organism evidence="4 5">
    <name type="scientific">Streptomyces poriferorum</name>
    <dbReference type="NCBI Taxonomy" id="2798799"/>
    <lineage>
        <taxon>Bacteria</taxon>
        <taxon>Bacillati</taxon>
        <taxon>Actinomycetota</taxon>
        <taxon>Actinomycetes</taxon>
        <taxon>Kitasatosporales</taxon>
        <taxon>Streptomycetaceae</taxon>
        <taxon>Streptomyces</taxon>
    </lineage>
</organism>
<proteinExistence type="predicted"/>
<feature type="compositionally biased region" description="Pro residues" evidence="1">
    <location>
        <begin position="89"/>
        <end position="108"/>
    </location>
</feature>